<name>A0A8S9ZGD9_9BILA</name>
<keyword evidence="3" id="KW-0406">Ion transport</keyword>
<feature type="domain" description="Transient receptor ion channel" evidence="6">
    <location>
        <begin position="190"/>
        <end position="252"/>
    </location>
</feature>
<dbReference type="GO" id="GO:0007338">
    <property type="term" value="P:single fertilization"/>
    <property type="evidence" value="ECO:0007669"/>
    <property type="project" value="TreeGrafter"/>
</dbReference>
<dbReference type="PANTHER" id="PTHR10117:SF80">
    <property type="entry name" value="TRANSIENT-RECEPTOR-POTENTIAL-LIKE PROTEIN"/>
    <property type="match status" value="1"/>
</dbReference>
<organism evidence="7 8">
    <name type="scientific">Meloidogyne graminicola</name>
    <dbReference type="NCBI Taxonomy" id="189291"/>
    <lineage>
        <taxon>Eukaryota</taxon>
        <taxon>Metazoa</taxon>
        <taxon>Ecdysozoa</taxon>
        <taxon>Nematoda</taxon>
        <taxon>Chromadorea</taxon>
        <taxon>Rhabditida</taxon>
        <taxon>Tylenchina</taxon>
        <taxon>Tylenchomorpha</taxon>
        <taxon>Tylenchoidea</taxon>
        <taxon>Meloidogynidae</taxon>
        <taxon>Meloidogyninae</taxon>
        <taxon>Meloidogyne</taxon>
    </lineage>
</organism>
<dbReference type="Pfam" id="PF08344">
    <property type="entry name" value="TRP_2"/>
    <property type="match status" value="1"/>
</dbReference>
<dbReference type="GO" id="GO:0051480">
    <property type="term" value="P:regulation of cytosolic calcium ion concentration"/>
    <property type="evidence" value="ECO:0007669"/>
    <property type="project" value="TreeGrafter"/>
</dbReference>
<dbReference type="SMART" id="SM01420">
    <property type="entry name" value="TRP_2"/>
    <property type="match status" value="1"/>
</dbReference>
<dbReference type="Gene3D" id="1.25.40.20">
    <property type="entry name" value="Ankyrin repeat-containing domain"/>
    <property type="match status" value="1"/>
</dbReference>
<dbReference type="PANTHER" id="PTHR10117">
    <property type="entry name" value="TRANSIENT RECEPTOR POTENTIAL CHANNEL"/>
    <property type="match status" value="1"/>
</dbReference>
<proteinExistence type="predicted"/>
<evidence type="ECO:0000256" key="2">
    <source>
        <dbReference type="ARBA" id="ARBA00022737"/>
    </source>
</evidence>
<evidence type="ECO:0000259" key="6">
    <source>
        <dbReference type="SMART" id="SM01420"/>
    </source>
</evidence>
<keyword evidence="8" id="KW-1185">Reference proteome</keyword>
<dbReference type="InterPro" id="IPR002153">
    <property type="entry name" value="TRPC_channel"/>
</dbReference>
<dbReference type="GO" id="GO:0005886">
    <property type="term" value="C:plasma membrane"/>
    <property type="evidence" value="ECO:0007669"/>
    <property type="project" value="TreeGrafter"/>
</dbReference>
<dbReference type="SUPFAM" id="SSF48403">
    <property type="entry name" value="Ankyrin repeat"/>
    <property type="match status" value="1"/>
</dbReference>
<evidence type="ECO:0000256" key="4">
    <source>
        <dbReference type="ARBA" id="ARBA00023303"/>
    </source>
</evidence>
<evidence type="ECO:0000256" key="1">
    <source>
        <dbReference type="ARBA" id="ARBA00022448"/>
    </source>
</evidence>
<reference evidence="7" key="1">
    <citation type="journal article" date="2020" name="Ecol. Evol.">
        <title>Genome structure and content of the rice root-knot nematode (Meloidogyne graminicola).</title>
        <authorList>
            <person name="Phan N.T."/>
            <person name="Danchin E.G.J."/>
            <person name="Klopp C."/>
            <person name="Perfus-Barbeoch L."/>
            <person name="Kozlowski D.K."/>
            <person name="Koutsovoulos G.D."/>
            <person name="Lopez-Roques C."/>
            <person name="Bouchez O."/>
            <person name="Zahm M."/>
            <person name="Besnard G."/>
            <person name="Bellafiore S."/>
        </authorList>
    </citation>
    <scope>NUCLEOTIDE SEQUENCE</scope>
    <source>
        <strain evidence="7">VN-18</strain>
    </source>
</reference>
<evidence type="ECO:0000313" key="7">
    <source>
        <dbReference type="EMBL" id="KAF7632383.1"/>
    </source>
</evidence>
<evidence type="ECO:0000256" key="3">
    <source>
        <dbReference type="ARBA" id="ARBA00023065"/>
    </source>
</evidence>
<feature type="region of interest" description="Disordered" evidence="5">
    <location>
        <begin position="1"/>
        <end position="48"/>
    </location>
</feature>
<comment type="caution">
    <text evidence="7">The sequence shown here is derived from an EMBL/GenBank/DDBJ whole genome shotgun (WGS) entry which is preliminary data.</text>
</comment>
<gene>
    <name evidence="7" type="ORF">Mgra_00008232</name>
</gene>
<dbReference type="GO" id="GO:0070679">
    <property type="term" value="F:inositol 1,4,5 trisphosphate binding"/>
    <property type="evidence" value="ECO:0007669"/>
    <property type="project" value="TreeGrafter"/>
</dbReference>
<dbReference type="GO" id="GO:0015279">
    <property type="term" value="F:store-operated calcium channel activity"/>
    <property type="evidence" value="ECO:0007669"/>
    <property type="project" value="TreeGrafter"/>
</dbReference>
<evidence type="ECO:0000313" key="8">
    <source>
        <dbReference type="Proteomes" id="UP000605970"/>
    </source>
</evidence>
<dbReference type="InterPro" id="IPR002110">
    <property type="entry name" value="Ankyrin_rpt"/>
</dbReference>
<keyword evidence="4" id="KW-0407">Ion channel</keyword>
<dbReference type="Pfam" id="PF00023">
    <property type="entry name" value="Ank"/>
    <property type="match status" value="1"/>
</dbReference>
<evidence type="ECO:0000256" key="5">
    <source>
        <dbReference type="SAM" id="MobiDB-lite"/>
    </source>
</evidence>
<keyword evidence="2" id="KW-0677">Repeat</keyword>
<feature type="compositionally biased region" description="Basic residues" evidence="5">
    <location>
        <begin position="29"/>
        <end position="42"/>
    </location>
</feature>
<dbReference type="AlphaFoldDB" id="A0A8S9ZGD9"/>
<dbReference type="Proteomes" id="UP000605970">
    <property type="component" value="Unassembled WGS sequence"/>
</dbReference>
<keyword evidence="1" id="KW-0813">Transport</keyword>
<dbReference type="InterPro" id="IPR013555">
    <property type="entry name" value="TRP_dom"/>
</dbReference>
<accession>A0A8S9ZGD9</accession>
<dbReference type="InterPro" id="IPR036770">
    <property type="entry name" value="Ankyrin_rpt-contain_sf"/>
</dbReference>
<feature type="compositionally biased region" description="Polar residues" evidence="5">
    <location>
        <begin position="14"/>
        <end position="28"/>
    </location>
</feature>
<protein>
    <recommendedName>
        <fullName evidence="6">Transient receptor ion channel domain-containing protein</fullName>
    </recommendedName>
</protein>
<dbReference type="EMBL" id="JABEBT010000104">
    <property type="protein sequence ID" value="KAF7632383.1"/>
    <property type="molecule type" value="Genomic_DNA"/>
</dbReference>
<dbReference type="GO" id="GO:0034703">
    <property type="term" value="C:cation channel complex"/>
    <property type="evidence" value="ECO:0007669"/>
    <property type="project" value="TreeGrafter"/>
</dbReference>
<sequence length="263" mass="29222">MKNGAKWSLRSKTKSSASAPGTSPVINQKSKKGQRKGARSRNHTLANSMPAVHIRTQDMLSPLERQFLDAAEKGNRPTLEACLQQRSRIPLNINAIDAMGRTAIEIAVDNENLEIVQMLLMEPDVRIGNALLCAIREGVYELAEALVNHPSITKEMLGEGWAKYLDPSETATSEYSSDISPVILAAHLNHSCEICEEERISDGLHRSLKRINTFRALASPAWISLTSSDPILSAFKLSRELQKRAKVEDEFKVFHRSIPSVIR</sequence>